<keyword evidence="2" id="KW-0472">Membrane</keyword>
<evidence type="ECO:0000313" key="3">
    <source>
        <dbReference type="EMBL" id="ETO26999.1"/>
    </source>
</evidence>
<name>X6NMT6_RETFI</name>
<proteinExistence type="predicted"/>
<feature type="coiled-coil region" evidence="1">
    <location>
        <begin position="43"/>
        <end position="84"/>
    </location>
</feature>
<evidence type="ECO:0000256" key="2">
    <source>
        <dbReference type="SAM" id="Phobius"/>
    </source>
</evidence>
<dbReference type="EMBL" id="ASPP01007516">
    <property type="protein sequence ID" value="ETO26999.1"/>
    <property type="molecule type" value="Genomic_DNA"/>
</dbReference>
<dbReference type="AlphaFoldDB" id="X6NMT6"/>
<sequence length="201" mass="23986">MLNLVNENNNVKTNYCNVEKIELTATRIRFVHFMFEIQKIIKQQTLISNVKKLNEKVDSKNNEIEQLKTEIKLKDNEINMIQQEQSTYSNEVEEHIKLLKENDRLKKIVLLQQINQLQKLSVKNWVLDKLRTVCCWLFERGTMFSICKDNIFFETCTILFRFCILQLIIYIAFLYEVISVFQYNLLGIAVSALFLVYCFFF</sequence>
<dbReference type="Proteomes" id="UP000023152">
    <property type="component" value="Unassembled WGS sequence"/>
</dbReference>
<keyword evidence="1" id="KW-0175">Coiled coil</keyword>
<organism evidence="3 4">
    <name type="scientific">Reticulomyxa filosa</name>
    <dbReference type="NCBI Taxonomy" id="46433"/>
    <lineage>
        <taxon>Eukaryota</taxon>
        <taxon>Sar</taxon>
        <taxon>Rhizaria</taxon>
        <taxon>Retaria</taxon>
        <taxon>Foraminifera</taxon>
        <taxon>Monothalamids</taxon>
        <taxon>Reticulomyxidae</taxon>
        <taxon>Reticulomyxa</taxon>
    </lineage>
</organism>
<gene>
    <name evidence="3" type="ORF">RFI_10133</name>
</gene>
<reference evidence="3 4" key="1">
    <citation type="journal article" date="2013" name="Curr. Biol.">
        <title>The Genome of the Foraminiferan Reticulomyxa filosa.</title>
        <authorList>
            <person name="Glockner G."/>
            <person name="Hulsmann N."/>
            <person name="Schleicher M."/>
            <person name="Noegel A.A."/>
            <person name="Eichinger L."/>
            <person name="Gallinger C."/>
            <person name="Pawlowski J."/>
            <person name="Sierra R."/>
            <person name="Euteneuer U."/>
            <person name="Pillet L."/>
            <person name="Moustafa A."/>
            <person name="Platzer M."/>
            <person name="Groth M."/>
            <person name="Szafranski K."/>
            <person name="Schliwa M."/>
        </authorList>
    </citation>
    <scope>NUCLEOTIDE SEQUENCE [LARGE SCALE GENOMIC DNA]</scope>
</reference>
<keyword evidence="4" id="KW-1185">Reference proteome</keyword>
<comment type="caution">
    <text evidence="3">The sequence shown here is derived from an EMBL/GenBank/DDBJ whole genome shotgun (WGS) entry which is preliminary data.</text>
</comment>
<evidence type="ECO:0000256" key="1">
    <source>
        <dbReference type="SAM" id="Coils"/>
    </source>
</evidence>
<evidence type="ECO:0000313" key="4">
    <source>
        <dbReference type="Proteomes" id="UP000023152"/>
    </source>
</evidence>
<accession>X6NMT6</accession>
<feature type="transmembrane region" description="Helical" evidence="2">
    <location>
        <begin position="151"/>
        <end position="175"/>
    </location>
</feature>
<feature type="transmembrane region" description="Helical" evidence="2">
    <location>
        <begin position="181"/>
        <end position="200"/>
    </location>
</feature>
<evidence type="ECO:0008006" key="5">
    <source>
        <dbReference type="Google" id="ProtNLM"/>
    </source>
</evidence>
<keyword evidence="2" id="KW-0812">Transmembrane</keyword>
<keyword evidence="2" id="KW-1133">Transmembrane helix</keyword>
<protein>
    <recommendedName>
        <fullName evidence="5">Transmembrane protein</fullName>
    </recommendedName>
</protein>